<keyword evidence="12" id="KW-1185">Reference proteome</keyword>
<comment type="caution">
    <text evidence="8">As this protein does not have any detectable helicase domains, it probably does not have helicase activity.</text>
</comment>
<dbReference type="GO" id="GO:0006270">
    <property type="term" value="P:DNA replication initiation"/>
    <property type="evidence" value="ECO:0007669"/>
    <property type="project" value="TreeGrafter"/>
</dbReference>
<feature type="binding site" evidence="8">
    <location>
        <position position="405"/>
    </location>
    <ligand>
        <name>Zn(2+)</name>
        <dbReference type="ChEBI" id="CHEBI:29105"/>
        <label>2</label>
    </ligand>
</feature>
<keyword evidence="4 8" id="KW-0547">Nucleotide-binding</keyword>
<dbReference type="GO" id="GO:0003677">
    <property type="term" value="F:DNA binding"/>
    <property type="evidence" value="ECO:0007669"/>
    <property type="project" value="UniProtKB-UniRule"/>
</dbReference>
<evidence type="ECO:0000256" key="1">
    <source>
        <dbReference type="ARBA" id="ARBA00022515"/>
    </source>
</evidence>
<dbReference type="HAMAP" id="MF_00983">
    <property type="entry name" value="PriA"/>
    <property type="match status" value="1"/>
</dbReference>
<comment type="cofactor">
    <cofactor evidence="8">
        <name>Zn(2+)</name>
        <dbReference type="ChEBI" id="CHEBI:29105"/>
    </cofactor>
    <text evidence="8">Binds 2 zinc ions per subunit.</text>
</comment>
<comment type="function">
    <text evidence="8">Initiates the restart of stalled replication forks, which reloads the replicative helicase on sites other than the origin of replication. Recognizes and binds to abandoned replication forks and remodels them to uncover a helicase loading site. Promotes assembly of the primosome at these replication forks.</text>
</comment>
<keyword evidence="2 8" id="KW-0235">DNA replication</keyword>
<name>A0A1N6DTN1_9MICO</name>
<feature type="binding site" evidence="8">
    <location>
        <position position="390"/>
    </location>
    <ligand>
        <name>Zn(2+)</name>
        <dbReference type="ChEBI" id="CHEBI:29105"/>
        <label>2</label>
    </ligand>
</feature>
<dbReference type="Proteomes" id="UP000184699">
    <property type="component" value="Unassembled WGS sequence"/>
</dbReference>
<comment type="similarity">
    <text evidence="8">Belongs to the helicase family. PriA subfamily.</text>
</comment>
<dbReference type="GO" id="GO:0008270">
    <property type="term" value="F:zinc ion binding"/>
    <property type="evidence" value="ECO:0007669"/>
    <property type="project" value="UniProtKB-UniRule"/>
</dbReference>
<feature type="binding site" evidence="8">
    <location>
        <position position="420"/>
    </location>
    <ligand>
        <name>Zn(2+)</name>
        <dbReference type="ChEBI" id="CHEBI:29105"/>
        <label>1</label>
    </ligand>
</feature>
<dbReference type="GO" id="GO:0043138">
    <property type="term" value="F:3'-5' DNA helicase activity"/>
    <property type="evidence" value="ECO:0007669"/>
    <property type="project" value="TreeGrafter"/>
</dbReference>
<dbReference type="GO" id="GO:0006269">
    <property type="term" value="P:DNA replication, synthesis of primer"/>
    <property type="evidence" value="ECO:0007669"/>
    <property type="project" value="UniProtKB-KW"/>
</dbReference>
<dbReference type="GO" id="GO:0005524">
    <property type="term" value="F:ATP binding"/>
    <property type="evidence" value="ECO:0007669"/>
    <property type="project" value="UniProtKB-UniRule"/>
</dbReference>
<proteinExistence type="inferred from homology"/>
<keyword evidence="6 8" id="KW-0067">ATP-binding</keyword>
<dbReference type="GO" id="GO:1990077">
    <property type="term" value="C:primosome complex"/>
    <property type="evidence" value="ECO:0007669"/>
    <property type="project" value="UniProtKB-UniRule"/>
</dbReference>
<gene>
    <name evidence="8" type="primary">priA</name>
    <name evidence="11" type="ORF">SAMN05443544_0724</name>
</gene>
<sequence>MAGGSVARVLVDSPLPQLDQLFDYAVPERLREAAVAGVRVRVPLRSGGRIANGWLVEVASSSEFEGRLSELDDVVSEVPLLMPEVWALARAAADRAAGNAGDILRVAIPSRYVRAERAWRAADPDPGELPGPGAAIPGYERGRIETGIDAGQRMALAADPRPVRLDSGEWVGAWAATLAAAAAHTLAADRSSLIIVPDYRDQEQLQAALADRVDPRRVLRTDARQTGGERFRAFLDATGADARVVIGNRSTVYAPASRLGLIAIWDDGDSLQNEQLAPGVHPRDAALIRQEQSGAALLFLGHSRSVEVERLVEIGWVHEVPPVRHVRPKVIPTEQQASPEPGSARIPSSAWRAAQQALLDGPVLVQVARPGHAPMLTCDRCREPARCSACGGALVVPRSGGDPRCVLCGTSASTWRCPVCEATKLRAATVGASRTAEELGRAFPKARVILSDGERPVLKVGAEPALVVATRGAEPIADGGYRAVLLLDGERMLLRESLRVAEDCLRWWANAAALAAPGAPIYLVGVAGALAQSLTSWRLSEWASGELASRRALRFPPAVRVASVTAAPALVAKALDAARDAAPGVDSLGPVPADEGLERGIVRFDYAAGVAVAKALRAEMIRVATERRRPVAGQPPKRPAVLRVRFDDPEVP</sequence>
<reference evidence="12" key="1">
    <citation type="submission" date="2016-11" db="EMBL/GenBank/DDBJ databases">
        <authorList>
            <person name="Varghese N."/>
            <person name="Submissions S."/>
        </authorList>
    </citation>
    <scope>NUCLEOTIDE SEQUENCE [LARGE SCALE GENOMIC DNA]</scope>
    <source>
        <strain evidence="12">DSM 8595</strain>
    </source>
</reference>
<feature type="binding site" evidence="8">
    <location>
        <position position="378"/>
    </location>
    <ligand>
        <name>Zn(2+)</name>
        <dbReference type="ChEBI" id="CHEBI:29105"/>
        <label>1</label>
    </ligand>
</feature>
<evidence type="ECO:0000313" key="12">
    <source>
        <dbReference type="Proteomes" id="UP000184699"/>
    </source>
</evidence>
<accession>A0A1N6DTN1</accession>
<evidence type="ECO:0000256" key="6">
    <source>
        <dbReference type="ARBA" id="ARBA00022840"/>
    </source>
</evidence>
<keyword evidence="11" id="KW-0378">Hydrolase</keyword>
<evidence type="ECO:0000256" key="9">
    <source>
        <dbReference type="SAM" id="MobiDB-lite"/>
    </source>
</evidence>
<feature type="binding site" evidence="8">
    <location>
        <position position="387"/>
    </location>
    <ligand>
        <name>Zn(2+)</name>
        <dbReference type="ChEBI" id="CHEBI:29105"/>
        <label>2</label>
    </ligand>
</feature>
<dbReference type="GO" id="GO:0006310">
    <property type="term" value="P:DNA recombination"/>
    <property type="evidence" value="ECO:0007669"/>
    <property type="project" value="InterPro"/>
</dbReference>
<evidence type="ECO:0000259" key="10">
    <source>
        <dbReference type="Pfam" id="PF17764"/>
    </source>
</evidence>
<dbReference type="GO" id="GO:0006302">
    <property type="term" value="P:double-strand break repair"/>
    <property type="evidence" value="ECO:0007669"/>
    <property type="project" value="InterPro"/>
</dbReference>
<keyword evidence="11" id="KW-0347">Helicase</keyword>
<protein>
    <recommendedName>
        <fullName evidence="8">Probable replication restart protein PriA</fullName>
    </recommendedName>
    <alternativeName>
        <fullName evidence="8">Putative ATP-dependent DNA helicase PriA</fullName>
    </alternativeName>
</protein>
<feature type="region of interest" description="Disordered" evidence="9">
    <location>
        <begin position="627"/>
        <end position="652"/>
    </location>
</feature>
<evidence type="ECO:0000256" key="2">
    <source>
        <dbReference type="ARBA" id="ARBA00022705"/>
    </source>
</evidence>
<organism evidence="11 12">
    <name type="scientific">Agromyces cerinus subsp. cerinus</name>
    <dbReference type="NCBI Taxonomy" id="232089"/>
    <lineage>
        <taxon>Bacteria</taxon>
        <taxon>Bacillati</taxon>
        <taxon>Actinomycetota</taxon>
        <taxon>Actinomycetes</taxon>
        <taxon>Micrococcales</taxon>
        <taxon>Microbacteriaceae</taxon>
        <taxon>Agromyces</taxon>
    </lineage>
</organism>
<dbReference type="InterPro" id="IPR027417">
    <property type="entry name" value="P-loop_NTPase"/>
</dbReference>
<dbReference type="Gene3D" id="3.40.50.300">
    <property type="entry name" value="P-loop containing nucleotide triphosphate hydrolases"/>
    <property type="match status" value="1"/>
</dbReference>
<dbReference type="Gene3D" id="3.40.1440.60">
    <property type="entry name" value="PriA, 3(prime) DNA-binding domain"/>
    <property type="match status" value="1"/>
</dbReference>
<feature type="binding site" evidence="8">
    <location>
        <position position="417"/>
    </location>
    <ligand>
        <name>Zn(2+)</name>
        <dbReference type="ChEBI" id="CHEBI:29105"/>
        <label>1</label>
    </ligand>
</feature>
<keyword evidence="7 8" id="KW-0238">DNA-binding</keyword>
<feature type="binding site" evidence="8">
    <location>
        <position position="381"/>
    </location>
    <ligand>
        <name>Zn(2+)</name>
        <dbReference type="ChEBI" id="CHEBI:29105"/>
        <label>1</label>
    </ligand>
</feature>
<dbReference type="PANTHER" id="PTHR30580:SF0">
    <property type="entry name" value="PRIMOSOMAL PROTEIN N"/>
    <property type="match status" value="1"/>
</dbReference>
<evidence type="ECO:0000256" key="5">
    <source>
        <dbReference type="ARBA" id="ARBA00022833"/>
    </source>
</evidence>
<evidence type="ECO:0000313" key="11">
    <source>
        <dbReference type="EMBL" id="SIN74152.1"/>
    </source>
</evidence>
<feature type="domain" description="Primosomal protein N' 3' DNA-binding" evidence="10">
    <location>
        <begin position="8"/>
        <end position="109"/>
    </location>
</feature>
<dbReference type="Pfam" id="PF17764">
    <property type="entry name" value="PriA_3primeBD"/>
    <property type="match status" value="1"/>
</dbReference>
<dbReference type="AlphaFoldDB" id="A0A1N6DTN1"/>
<dbReference type="RefSeq" id="WP_074258934.1">
    <property type="nucleotide sequence ID" value="NZ_FSRJ01000001.1"/>
</dbReference>
<dbReference type="PANTHER" id="PTHR30580">
    <property type="entry name" value="PRIMOSOMAL PROTEIN N"/>
    <property type="match status" value="1"/>
</dbReference>
<dbReference type="InterPro" id="IPR005259">
    <property type="entry name" value="PriA"/>
</dbReference>
<evidence type="ECO:0000256" key="8">
    <source>
        <dbReference type="HAMAP-Rule" id="MF_00983"/>
    </source>
</evidence>
<dbReference type="EMBL" id="FSRJ01000001">
    <property type="protein sequence ID" value="SIN74152.1"/>
    <property type="molecule type" value="Genomic_DNA"/>
</dbReference>
<keyword evidence="1 8" id="KW-0639">Primosome</keyword>
<feature type="binding site" evidence="8">
    <location>
        <position position="408"/>
    </location>
    <ligand>
        <name>Zn(2+)</name>
        <dbReference type="ChEBI" id="CHEBI:29105"/>
        <label>2</label>
    </ligand>
</feature>
<keyword evidence="5 8" id="KW-0862">Zinc</keyword>
<comment type="subunit">
    <text evidence="8">Component of the replication restart primosome.</text>
</comment>
<dbReference type="InterPro" id="IPR041222">
    <property type="entry name" value="PriA_3primeBD"/>
</dbReference>
<dbReference type="STRING" id="232089.SAMN05443544_0724"/>
<keyword evidence="3 8" id="KW-0479">Metal-binding</keyword>
<evidence type="ECO:0000256" key="4">
    <source>
        <dbReference type="ARBA" id="ARBA00022741"/>
    </source>
</evidence>
<evidence type="ECO:0000256" key="7">
    <source>
        <dbReference type="ARBA" id="ARBA00023125"/>
    </source>
</evidence>
<dbReference type="InterPro" id="IPR042115">
    <property type="entry name" value="PriA_3primeBD_sf"/>
</dbReference>
<evidence type="ECO:0000256" key="3">
    <source>
        <dbReference type="ARBA" id="ARBA00022723"/>
    </source>
</evidence>